<organism evidence="1 2">
    <name type="scientific">Neisseria bacilliformis ATCC BAA-1200</name>
    <dbReference type="NCBI Taxonomy" id="888742"/>
    <lineage>
        <taxon>Bacteria</taxon>
        <taxon>Pseudomonadati</taxon>
        <taxon>Pseudomonadota</taxon>
        <taxon>Betaproteobacteria</taxon>
        <taxon>Neisseriales</taxon>
        <taxon>Neisseriaceae</taxon>
        <taxon>Neisseria</taxon>
    </lineage>
</organism>
<name>F2BFB5_9NEIS</name>
<comment type="caution">
    <text evidence="1">The sequence shown here is derived from an EMBL/GenBank/DDBJ whole genome shotgun (WGS) entry which is preliminary data.</text>
</comment>
<dbReference type="HOGENOM" id="CLU_078214_2_0_4"/>
<dbReference type="Proteomes" id="UP000004105">
    <property type="component" value="Unassembled WGS sequence"/>
</dbReference>
<evidence type="ECO:0000313" key="1">
    <source>
        <dbReference type="EMBL" id="EGF08987.1"/>
    </source>
</evidence>
<proteinExistence type="predicted"/>
<keyword evidence="2" id="KW-1185">Reference proteome</keyword>
<evidence type="ECO:0008006" key="3">
    <source>
        <dbReference type="Google" id="ProtNLM"/>
    </source>
</evidence>
<dbReference type="AlphaFoldDB" id="F2BFB5"/>
<protein>
    <recommendedName>
        <fullName evidence="3">Transposase</fullName>
    </recommendedName>
</protein>
<dbReference type="EMBL" id="AFAY01000048">
    <property type="protein sequence ID" value="EGF08987.1"/>
    <property type="molecule type" value="Genomic_DNA"/>
</dbReference>
<gene>
    <name evidence="1" type="ORF">HMPREF9123_2422</name>
</gene>
<accession>F2BFB5</accession>
<sequence length="268" mass="30278">MNPQSLWLAYTAGKQTAVQLAAAYGCSRQTILRHLKKAAPKAQFAALKCANVVMDTTYFGHRFGVMVLFDSISGKALSVTEVKNETNALYAQAIGSLKAKGIEIQSIVCDGRKGLPQLFPDIPVQLCHFHQVKTVGRYLTRNPQTAAGKELWYLALSLKSSRRADFESSLKAWFERHKDFLNERTRNPETGRSHHAHPRLRSAYFSLKRNMGNLFVFEEYPNLNIQNTTNLLDRAFAGLKRHLECHHGMSKANKIKFIKDYFSISDDG</sequence>
<evidence type="ECO:0000313" key="2">
    <source>
        <dbReference type="Proteomes" id="UP000004105"/>
    </source>
</evidence>
<reference evidence="1 2" key="1">
    <citation type="submission" date="2011-02" db="EMBL/GenBank/DDBJ databases">
        <authorList>
            <person name="Muzny D."/>
            <person name="Qin X."/>
            <person name="Deng J."/>
            <person name="Jiang H."/>
            <person name="Liu Y."/>
            <person name="Qu J."/>
            <person name="Song X.-Z."/>
            <person name="Zhang L."/>
            <person name="Thornton R."/>
            <person name="Coyle M."/>
            <person name="Francisco L."/>
            <person name="Jackson L."/>
            <person name="Javaid M."/>
            <person name="Korchina V."/>
            <person name="Kovar C."/>
            <person name="Mata R."/>
            <person name="Mathew T."/>
            <person name="Ngo R."/>
            <person name="Nguyen L."/>
            <person name="Nguyen N."/>
            <person name="Okwuonu G."/>
            <person name="Ongeri F."/>
            <person name="Pham C."/>
            <person name="Simmons D."/>
            <person name="Wilczek-Boney K."/>
            <person name="Hale W."/>
            <person name="Jakkamsetti A."/>
            <person name="Pham P."/>
            <person name="Ruth R."/>
            <person name="San Lucas F."/>
            <person name="Warren J."/>
            <person name="Zhang J."/>
            <person name="Zhao Z."/>
            <person name="Zhou C."/>
            <person name="Zhu D."/>
            <person name="Lee S."/>
            <person name="Bess C."/>
            <person name="Blankenburg K."/>
            <person name="Forbes L."/>
            <person name="Fu Q."/>
            <person name="Gubbala S."/>
            <person name="Hirani K."/>
            <person name="Jayaseelan J.C."/>
            <person name="Lara F."/>
            <person name="Munidasa M."/>
            <person name="Palculict T."/>
            <person name="Patil S."/>
            <person name="Pu L.-L."/>
            <person name="Saada N."/>
            <person name="Tang L."/>
            <person name="Weissenberger G."/>
            <person name="Zhu Y."/>
            <person name="Hemphill L."/>
            <person name="Shang Y."/>
            <person name="Youmans B."/>
            <person name="Ayvaz T."/>
            <person name="Ross M."/>
            <person name="Santibanez J."/>
            <person name="Aqrawi P."/>
            <person name="Gross S."/>
            <person name="Joshi V."/>
            <person name="Fowler G."/>
            <person name="Nazareth L."/>
            <person name="Reid J."/>
            <person name="Worley K."/>
            <person name="Petrosino J."/>
            <person name="Highlander S."/>
            <person name="Gibbs R."/>
        </authorList>
    </citation>
    <scope>NUCLEOTIDE SEQUENCE [LARGE SCALE GENOMIC DNA]</scope>
    <source>
        <strain evidence="1 2">ATCC BAA-1200</strain>
    </source>
</reference>